<feature type="region of interest" description="Disordered" evidence="2">
    <location>
        <begin position="573"/>
        <end position="619"/>
    </location>
</feature>
<dbReference type="GeneID" id="36571367"/>
<dbReference type="PANTHER" id="PTHR35391:SF3">
    <property type="entry name" value="FINGER DOMAIN PROTEIN, PUTATIVE (AFU_ORTHOLOGUE AFUA_8G04300)-RELATED"/>
    <property type="match status" value="1"/>
</dbReference>
<keyword evidence="1" id="KW-0863">Zinc-finger</keyword>
<keyword evidence="5" id="KW-1185">Reference proteome</keyword>
<feature type="domain" description="C2H2-type" evidence="3">
    <location>
        <begin position="626"/>
        <end position="656"/>
    </location>
</feature>
<dbReference type="RefSeq" id="XP_024725105.1">
    <property type="nucleotide sequence ID" value="XM_024863286.1"/>
</dbReference>
<evidence type="ECO:0000313" key="5">
    <source>
        <dbReference type="Proteomes" id="UP000241818"/>
    </source>
</evidence>
<protein>
    <recommendedName>
        <fullName evidence="3">C2H2-type domain-containing protein</fullName>
    </recommendedName>
</protein>
<feature type="compositionally biased region" description="Basic and acidic residues" evidence="2">
    <location>
        <begin position="103"/>
        <end position="115"/>
    </location>
</feature>
<feature type="region of interest" description="Disordered" evidence="2">
    <location>
        <begin position="98"/>
        <end position="121"/>
    </location>
</feature>
<evidence type="ECO:0000313" key="4">
    <source>
        <dbReference type="EMBL" id="PSS27580.1"/>
    </source>
</evidence>
<dbReference type="GO" id="GO:0008270">
    <property type="term" value="F:zinc ion binding"/>
    <property type="evidence" value="ECO:0007669"/>
    <property type="project" value="UniProtKB-KW"/>
</dbReference>
<feature type="region of interest" description="Disordered" evidence="2">
    <location>
        <begin position="764"/>
        <end position="784"/>
    </location>
</feature>
<dbReference type="Pfam" id="PF00096">
    <property type="entry name" value="zf-C2H2"/>
    <property type="match status" value="1"/>
</dbReference>
<dbReference type="PROSITE" id="PS00028">
    <property type="entry name" value="ZINC_FINGER_C2H2_1"/>
    <property type="match status" value="1"/>
</dbReference>
<name>A0A2T3BDU2_AMORE</name>
<dbReference type="EMBL" id="KZ679006">
    <property type="protein sequence ID" value="PSS27580.1"/>
    <property type="molecule type" value="Genomic_DNA"/>
</dbReference>
<keyword evidence="1" id="KW-0862">Zinc</keyword>
<dbReference type="PANTHER" id="PTHR35391">
    <property type="entry name" value="C2H2-TYPE DOMAIN-CONTAINING PROTEIN-RELATED"/>
    <property type="match status" value="1"/>
</dbReference>
<sequence>MYPSRQEMGPPTFNYPPQVLEIDPNSSRVLPSPSAPVSLGWEPTGFPSLPYHGFTEIPSYDPLNMARQVPMDNHVRVTAQDPISSWCLKNDDPWIPKGISSVPEERSSRNRKDSRFSSQLVGNQYQQFPSDSGIYPCPVPLSDSGYATATRRSDGNASIFSGDIFDRDQDGQSLAGPVVDFHQYQGMNEVAQDAYSNSWAALPSISDSQPRETLICPTCFLPSKTRSELKKHQLRHTKPFTCQYPDCPRTEGFSTSNDLERHTKSKHPSAFQGSGPAKRYRCHVKECKSKDKYWPRLDNFRSHLKRVHKQLGEEEREEMIRLAEYVEPMASNGIQDDSIPQKPSLLESSLPIASLLHRSLPGPPIMESDRGPVYPEEAIESSQDLLALKDSPSEDLDKPTSLELVPSDDSPLEETIQQFKSFKAPTEMRENRSTLEHILSAPVSLEEPEPKKAGVSPNTAMDDLKPDSDSEDKGSRHDIPTSDATLAEVMRAALVGASNANQNLDLTMHHDNVPDGKPSPSSLRQLELDSIVPTARSDIDLADSSPAPEFSGDAATQRMALEVIQALRSQGYILKKDPGPPSPKPNSSGSAINNQSKTPLTCEKCGKTTGRPSELKKHMKRHSRPYGCTYLSCNKTFGSKNDWKRHENSQHFQHETWRCLEENPEGRACAKVAYRRQTFLDHLKREHSISDVDAIKTKVDAYHIGRNYQARFWCGFCRRTIDLKKKSLEAWAERIDHIDDHFMGRNGFLKQGIEYWVPINRNEPKGYAPDDSDSSAGQETLDKCPANPASGLLNKASGMAEESSASTNITEDHKRGIKRGPNSVDGRPAKRPLVGQTIYCVGSRPRYSIVCSLLT</sequence>
<feature type="region of interest" description="Disordered" evidence="2">
    <location>
        <begin position="797"/>
        <end position="829"/>
    </location>
</feature>
<keyword evidence="1" id="KW-0479">Metal-binding</keyword>
<feature type="region of interest" description="Disordered" evidence="2">
    <location>
        <begin position="390"/>
        <end position="412"/>
    </location>
</feature>
<evidence type="ECO:0000256" key="2">
    <source>
        <dbReference type="SAM" id="MobiDB-lite"/>
    </source>
</evidence>
<dbReference type="InterPro" id="IPR036236">
    <property type="entry name" value="Znf_C2H2_sf"/>
</dbReference>
<feature type="compositionally biased region" description="Basic and acidic residues" evidence="2">
    <location>
        <begin position="462"/>
        <end position="480"/>
    </location>
</feature>
<reference evidence="4 5" key="1">
    <citation type="journal article" date="2018" name="New Phytol.">
        <title>Comparative genomics and transcriptomics depict ericoid mycorrhizal fungi as versatile saprotrophs and plant mutualists.</title>
        <authorList>
            <person name="Martino E."/>
            <person name="Morin E."/>
            <person name="Grelet G.A."/>
            <person name="Kuo A."/>
            <person name="Kohler A."/>
            <person name="Daghino S."/>
            <person name="Barry K.W."/>
            <person name="Cichocki N."/>
            <person name="Clum A."/>
            <person name="Dockter R.B."/>
            <person name="Hainaut M."/>
            <person name="Kuo R.C."/>
            <person name="LaButti K."/>
            <person name="Lindahl B.D."/>
            <person name="Lindquist E.A."/>
            <person name="Lipzen A."/>
            <person name="Khouja H.R."/>
            <person name="Magnuson J."/>
            <person name="Murat C."/>
            <person name="Ohm R.A."/>
            <person name="Singer S.W."/>
            <person name="Spatafora J.W."/>
            <person name="Wang M."/>
            <person name="Veneault-Fourrey C."/>
            <person name="Henrissat B."/>
            <person name="Grigoriev I.V."/>
            <person name="Martin F.M."/>
            <person name="Perotto S."/>
        </authorList>
    </citation>
    <scope>NUCLEOTIDE SEQUENCE [LARGE SCALE GENOMIC DNA]</scope>
    <source>
        <strain evidence="4 5">ATCC 22711</strain>
    </source>
</reference>
<accession>A0A2T3BDU2</accession>
<feature type="compositionally biased region" description="Basic and acidic residues" evidence="2">
    <location>
        <begin position="391"/>
        <end position="400"/>
    </location>
</feature>
<dbReference type="Gene3D" id="3.30.160.60">
    <property type="entry name" value="Classic Zinc Finger"/>
    <property type="match status" value="2"/>
</dbReference>
<dbReference type="InParanoid" id="A0A2T3BDU2"/>
<evidence type="ECO:0000256" key="1">
    <source>
        <dbReference type="PROSITE-ProRule" id="PRU00042"/>
    </source>
</evidence>
<dbReference type="STRING" id="857342.A0A2T3BDU2"/>
<dbReference type="InterPro" id="IPR013087">
    <property type="entry name" value="Znf_C2H2_type"/>
</dbReference>
<feature type="domain" description="C2H2-type" evidence="3">
    <location>
        <begin position="600"/>
        <end position="627"/>
    </location>
</feature>
<dbReference type="Proteomes" id="UP000241818">
    <property type="component" value="Unassembled WGS sequence"/>
</dbReference>
<dbReference type="SMART" id="SM00355">
    <property type="entry name" value="ZnF_C2H2"/>
    <property type="match status" value="6"/>
</dbReference>
<dbReference type="AlphaFoldDB" id="A0A2T3BDU2"/>
<dbReference type="OrthoDB" id="6077919at2759"/>
<gene>
    <name evidence="4" type="ORF">M430DRAFT_155871</name>
</gene>
<feature type="region of interest" description="Disordered" evidence="2">
    <location>
        <begin position="255"/>
        <end position="276"/>
    </location>
</feature>
<dbReference type="SUPFAM" id="SSF57667">
    <property type="entry name" value="beta-beta-alpha zinc fingers"/>
    <property type="match status" value="1"/>
</dbReference>
<feature type="region of interest" description="Disordered" evidence="2">
    <location>
        <begin position="440"/>
        <end position="481"/>
    </location>
</feature>
<proteinExistence type="predicted"/>
<dbReference type="PROSITE" id="PS50157">
    <property type="entry name" value="ZINC_FINGER_C2H2_2"/>
    <property type="match status" value="2"/>
</dbReference>
<organism evidence="4 5">
    <name type="scientific">Amorphotheca resinae ATCC 22711</name>
    <dbReference type="NCBI Taxonomy" id="857342"/>
    <lineage>
        <taxon>Eukaryota</taxon>
        <taxon>Fungi</taxon>
        <taxon>Dikarya</taxon>
        <taxon>Ascomycota</taxon>
        <taxon>Pezizomycotina</taxon>
        <taxon>Leotiomycetes</taxon>
        <taxon>Helotiales</taxon>
        <taxon>Amorphothecaceae</taxon>
        <taxon>Amorphotheca</taxon>
    </lineage>
</organism>
<evidence type="ECO:0000259" key="3">
    <source>
        <dbReference type="PROSITE" id="PS50157"/>
    </source>
</evidence>